<dbReference type="CDD" id="cd02440">
    <property type="entry name" value="AdoMet_MTases"/>
    <property type="match status" value="1"/>
</dbReference>
<gene>
    <name evidence="5" type="ORF">Apau_0707</name>
</gene>
<dbReference type="GO" id="GO:0008168">
    <property type="term" value="F:methyltransferase activity"/>
    <property type="evidence" value="ECO:0007669"/>
    <property type="project" value="UniProtKB-KW"/>
</dbReference>
<dbReference type="OrthoDB" id="7365827at2"/>
<dbReference type="RefSeq" id="WP_006300299.1">
    <property type="nucleotide sequence ID" value="NZ_CM001022.1"/>
</dbReference>
<dbReference type="AlphaFoldDB" id="E3CUQ5"/>
<dbReference type="InterPro" id="IPR029063">
    <property type="entry name" value="SAM-dependent_MTases_sf"/>
</dbReference>
<dbReference type="EMBL" id="CM001022">
    <property type="protein sequence ID" value="EFQ23135.1"/>
    <property type="molecule type" value="Genomic_DNA"/>
</dbReference>
<evidence type="ECO:0000256" key="2">
    <source>
        <dbReference type="ARBA" id="ARBA00022679"/>
    </source>
</evidence>
<evidence type="ECO:0000313" key="6">
    <source>
        <dbReference type="Proteomes" id="UP000005096"/>
    </source>
</evidence>
<evidence type="ECO:0000256" key="3">
    <source>
        <dbReference type="ARBA" id="ARBA00022691"/>
    </source>
</evidence>
<dbReference type="STRING" id="584708.Apau_0707"/>
<sequence length="230" mass="26195">MAENYYAEKLNAAKLFQVYETAIPRVRQYFEEEIRFVRQDLTGTERVLEVGAGYGRILRELAPHAASLVGIDISEDSVVLGREYLADCPRCRMETMDVYRLPYEEAFDVVLCLQNGLSAMRGQASDLVARCLRALVPGGRAYFSSYSSRFWETRLTWFREQAQKGLLGEIDEEKTRDGVIVCVDGFRATTYSPEDLDRLGRETGCPYRVQEVDESSVWLVLDKPVGHRPA</sequence>
<protein>
    <submittedName>
        <fullName evidence="5">Methyltransferase type 12</fullName>
    </submittedName>
</protein>
<dbReference type="eggNOG" id="COG2227">
    <property type="taxonomic scope" value="Bacteria"/>
</dbReference>
<keyword evidence="3" id="KW-0949">S-adenosyl-L-methionine</keyword>
<reference evidence="5 6" key="1">
    <citation type="journal article" date="2010" name="Stand. Genomic Sci.">
        <title>Non-contiguous finished genome sequence of Aminomonas paucivorans type strain (GLU-3).</title>
        <authorList>
            <person name="Pitluck S."/>
            <person name="Yasawong M."/>
            <person name="Held B."/>
            <person name="Lapidus A."/>
            <person name="Nolan M."/>
            <person name="Copeland A."/>
            <person name="Lucas S."/>
            <person name="Del Rio T.G."/>
            <person name="Tice H."/>
            <person name="Cheng J.F."/>
            <person name="Chertkov O."/>
            <person name="Goodwin L."/>
            <person name="Tapia R."/>
            <person name="Han C."/>
            <person name="Liolios K."/>
            <person name="Ivanova N."/>
            <person name="Mavromatis K."/>
            <person name="Ovchinnikova G."/>
            <person name="Pati A."/>
            <person name="Chen A."/>
            <person name="Palaniappan K."/>
            <person name="Land M."/>
            <person name="Hauser L."/>
            <person name="Chang Y.J."/>
            <person name="Jeffries C.D."/>
            <person name="Pukall R."/>
            <person name="Spring S."/>
            <person name="Rohde M."/>
            <person name="Sikorski J."/>
            <person name="Goker M."/>
            <person name="Woyke T."/>
            <person name="Bristow J."/>
            <person name="Eisen J.A."/>
            <person name="Markowitz V."/>
            <person name="Hugenholtz P."/>
            <person name="Kyrpides N.C."/>
            <person name="Klenk H.P."/>
        </authorList>
    </citation>
    <scope>NUCLEOTIDE SEQUENCE [LARGE SCALE GENOMIC DNA]</scope>
    <source>
        <strain evidence="5 6">DSM 12260</strain>
    </source>
</reference>
<dbReference type="Pfam" id="PF13649">
    <property type="entry name" value="Methyltransf_25"/>
    <property type="match status" value="1"/>
</dbReference>
<dbReference type="GO" id="GO:0032259">
    <property type="term" value="P:methylation"/>
    <property type="evidence" value="ECO:0007669"/>
    <property type="project" value="UniProtKB-KW"/>
</dbReference>
<dbReference type="Proteomes" id="UP000005096">
    <property type="component" value="Chromosome"/>
</dbReference>
<dbReference type="PANTHER" id="PTHR43464:SF19">
    <property type="entry name" value="UBIQUINONE BIOSYNTHESIS O-METHYLTRANSFERASE, MITOCHONDRIAL"/>
    <property type="match status" value="1"/>
</dbReference>
<proteinExistence type="predicted"/>
<evidence type="ECO:0000256" key="1">
    <source>
        <dbReference type="ARBA" id="ARBA00022603"/>
    </source>
</evidence>
<dbReference type="HOGENOM" id="CLU_1238472_0_0_0"/>
<organism evidence="5 6">
    <name type="scientific">Aminomonas paucivorans DSM 12260</name>
    <dbReference type="NCBI Taxonomy" id="584708"/>
    <lineage>
        <taxon>Bacteria</taxon>
        <taxon>Thermotogati</taxon>
        <taxon>Synergistota</taxon>
        <taxon>Synergistia</taxon>
        <taxon>Synergistales</taxon>
        <taxon>Synergistaceae</taxon>
        <taxon>Aminomonas</taxon>
    </lineage>
</organism>
<dbReference type="Gene3D" id="3.40.50.150">
    <property type="entry name" value="Vaccinia Virus protein VP39"/>
    <property type="match status" value="1"/>
</dbReference>
<evidence type="ECO:0000259" key="4">
    <source>
        <dbReference type="Pfam" id="PF13649"/>
    </source>
</evidence>
<dbReference type="PANTHER" id="PTHR43464">
    <property type="entry name" value="METHYLTRANSFERASE"/>
    <property type="match status" value="1"/>
</dbReference>
<dbReference type="InterPro" id="IPR041698">
    <property type="entry name" value="Methyltransf_25"/>
</dbReference>
<evidence type="ECO:0000313" key="5">
    <source>
        <dbReference type="EMBL" id="EFQ23135.1"/>
    </source>
</evidence>
<keyword evidence="6" id="KW-1185">Reference proteome</keyword>
<keyword evidence="2 5" id="KW-0808">Transferase</keyword>
<feature type="domain" description="Methyltransferase" evidence="4">
    <location>
        <begin position="47"/>
        <end position="139"/>
    </location>
</feature>
<keyword evidence="1 5" id="KW-0489">Methyltransferase</keyword>
<accession>E3CUQ5</accession>
<dbReference type="SUPFAM" id="SSF53335">
    <property type="entry name" value="S-adenosyl-L-methionine-dependent methyltransferases"/>
    <property type="match status" value="1"/>
</dbReference>
<dbReference type="PaxDb" id="584708-Apau_0707"/>
<name>E3CUQ5_9BACT</name>